<protein>
    <recommendedName>
        <fullName evidence="5">Lipoprotein</fullName>
    </recommendedName>
</protein>
<evidence type="ECO:0000313" key="4">
    <source>
        <dbReference type="Proteomes" id="UP000478463"/>
    </source>
</evidence>
<dbReference type="PROSITE" id="PS51257">
    <property type="entry name" value="PROKAR_LIPOPROTEIN"/>
    <property type="match status" value="1"/>
</dbReference>
<evidence type="ECO:0008006" key="5">
    <source>
        <dbReference type="Google" id="ProtNLM"/>
    </source>
</evidence>
<evidence type="ECO:0000313" key="3">
    <source>
        <dbReference type="EMBL" id="QOS68806.1"/>
    </source>
</evidence>
<proteinExistence type="predicted"/>
<dbReference type="AlphaFoldDB" id="A0A6L7IXL3"/>
<evidence type="ECO:0000256" key="1">
    <source>
        <dbReference type="SAM" id="MobiDB-lite"/>
    </source>
</evidence>
<gene>
    <name evidence="3" type="ORF">GS424_002755</name>
</gene>
<accession>A0A6L7IXL3</accession>
<name>A0A6L7IXL3_9ACTN</name>
<reference evidence="3 4" key="1">
    <citation type="submission" date="2020-10" db="EMBL/GenBank/DDBJ databases">
        <title>Eggerthella sp. nov., isolated from human feces.</title>
        <authorList>
            <person name="Yajun G."/>
        </authorList>
    </citation>
    <scope>NUCLEOTIDE SEQUENCE [LARGE SCALE GENOMIC DNA]</scope>
    <source>
        <strain evidence="3 4">HF-1101</strain>
    </source>
</reference>
<dbReference type="RefSeq" id="WP_160943585.1">
    <property type="nucleotide sequence ID" value="NZ_CP063310.1"/>
</dbReference>
<dbReference type="EMBL" id="CP063310">
    <property type="protein sequence ID" value="QOS68806.1"/>
    <property type="molecule type" value="Genomic_DNA"/>
</dbReference>
<dbReference type="KEGG" id="egd:GS424_002755"/>
<sequence>MRSRVFALPATLTLCCVLTGCSGLATAEQKSIYHDDARIARGFDTYTVVDSRGSLFDRHLGELTGLETWLQLSVPEEGGTFRVDYDVTVQAGDFKIVFVDGKNVDVVCEGTGVGSRTFTLEPGDYALKAVGTHAGADIELELQASEGVTAVDPDGPLGDPRDVELEPLEDNA</sequence>
<keyword evidence="2" id="KW-0732">Signal</keyword>
<dbReference type="Proteomes" id="UP000478463">
    <property type="component" value="Chromosome"/>
</dbReference>
<feature type="chain" id="PRO_5043927107" description="Lipoprotein" evidence="2">
    <location>
        <begin position="28"/>
        <end position="172"/>
    </location>
</feature>
<evidence type="ECO:0000256" key="2">
    <source>
        <dbReference type="SAM" id="SignalP"/>
    </source>
</evidence>
<feature type="signal peptide" evidence="2">
    <location>
        <begin position="1"/>
        <end position="27"/>
    </location>
</feature>
<organism evidence="3 4">
    <name type="scientific">Eggerthella guodeyinii</name>
    <dbReference type="NCBI Taxonomy" id="2690837"/>
    <lineage>
        <taxon>Bacteria</taxon>
        <taxon>Bacillati</taxon>
        <taxon>Actinomycetota</taxon>
        <taxon>Coriobacteriia</taxon>
        <taxon>Eggerthellales</taxon>
        <taxon>Eggerthellaceae</taxon>
        <taxon>Eggerthella</taxon>
    </lineage>
</organism>
<feature type="region of interest" description="Disordered" evidence="1">
    <location>
        <begin position="149"/>
        <end position="172"/>
    </location>
</feature>